<evidence type="ECO:0000313" key="3">
    <source>
        <dbReference type="Proteomes" id="UP000234323"/>
    </source>
</evidence>
<keyword evidence="1" id="KW-0560">Oxidoreductase</keyword>
<dbReference type="VEuPathDB" id="FungiDB:RhiirA1_380424"/>
<name>A0A2I1G4B5_9GLOM</name>
<organism evidence="2 3">
    <name type="scientific">Rhizophagus irregularis</name>
    <dbReference type="NCBI Taxonomy" id="588596"/>
    <lineage>
        <taxon>Eukaryota</taxon>
        <taxon>Fungi</taxon>
        <taxon>Fungi incertae sedis</taxon>
        <taxon>Mucoromycota</taxon>
        <taxon>Glomeromycotina</taxon>
        <taxon>Glomeromycetes</taxon>
        <taxon>Glomerales</taxon>
        <taxon>Glomeraceae</taxon>
        <taxon>Rhizophagus</taxon>
    </lineage>
</organism>
<dbReference type="InterPro" id="IPR002347">
    <property type="entry name" value="SDR_fam"/>
</dbReference>
<dbReference type="EMBL" id="LLXI01000150">
    <property type="protein sequence ID" value="PKY41463.1"/>
    <property type="molecule type" value="Genomic_DNA"/>
</dbReference>
<dbReference type="Gene3D" id="3.40.50.720">
    <property type="entry name" value="NAD(P)-binding Rossmann-like Domain"/>
    <property type="match status" value="1"/>
</dbReference>
<proteinExistence type="predicted"/>
<dbReference type="VEuPathDB" id="FungiDB:RhiirFUN_025733"/>
<gene>
    <name evidence="2" type="ORF">RhiirA4_353798</name>
</gene>
<sequence>MGSKQTKYEKPDLTGKTVIITGATTGVGRSLAAFIASYNPKKLILAVRNRAKGEATLEFIETRNGDSNNVEVWDMDLADLKSVKSFAEKFIKEVGELHLLFNNAGSAPMELMKIKNTKNNFEVTFQVNYLSQFLLTNLLLDTLKKSASPEFPCKIINTNSKEHRLGTIDFENFSGHKSACHIYVNTKLMGVIFSNELNRKLKGTNVSSLAIHPGLIKSKVSHLYNKNRKFKKKLFHNFFMLFAKSPDYGALQILIPTFSISKRNLGYSYYENCKEVKPSDKALNEALAKKLWDYSDKLLKSKVSYCSSYSSFSSSFRSLRSLKR</sequence>
<comment type="caution">
    <text evidence="2">The sequence shown here is derived from an EMBL/GenBank/DDBJ whole genome shotgun (WGS) entry which is preliminary data.</text>
</comment>
<dbReference type="VEuPathDB" id="FungiDB:FUN_022294"/>
<dbReference type="PANTHER" id="PTHR43157:SF30">
    <property type="entry name" value="RETINOL DEHYDROGENASE 11-LIKE"/>
    <property type="match status" value="1"/>
</dbReference>
<dbReference type="InterPro" id="IPR036291">
    <property type="entry name" value="NAD(P)-bd_dom_sf"/>
</dbReference>
<evidence type="ECO:0000313" key="2">
    <source>
        <dbReference type="EMBL" id="PKY41463.1"/>
    </source>
</evidence>
<evidence type="ECO:0000256" key="1">
    <source>
        <dbReference type="ARBA" id="ARBA00023002"/>
    </source>
</evidence>
<keyword evidence="3" id="KW-1185">Reference proteome</keyword>
<dbReference type="Pfam" id="PF00106">
    <property type="entry name" value="adh_short"/>
    <property type="match status" value="1"/>
</dbReference>
<dbReference type="SUPFAM" id="SSF51735">
    <property type="entry name" value="NAD(P)-binding Rossmann-fold domains"/>
    <property type="match status" value="1"/>
</dbReference>
<reference evidence="2 3" key="1">
    <citation type="submission" date="2015-10" db="EMBL/GenBank/DDBJ databases">
        <title>Genome analyses suggest a sexual origin of heterokaryosis in a supposedly ancient asexual fungus.</title>
        <authorList>
            <person name="Ropars J."/>
            <person name="Sedzielewska K."/>
            <person name="Noel J."/>
            <person name="Charron P."/>
            <person name="Farinelli L."/>
            <person name="Marton T."/>
            <person name="Kruger M."/>
            <person name="Pelin A."/>
            <person name="Brachmann A."/>
            <person name="Corradi N."/>
        </authorList>
    </citation>
    <scope>NUCLEOTIDE SEQUENCE [LARGE SCALE GENOMIC DNA]</scope>
    <source>
        <strain evidence="2 3">A4</strain>
    </source>
</reference>
<dbReference type="AlphaFoldDB" id="A0A2I1G4B5"/>
<protein>
    <submittedName>
        <fullName evidence="2">NAD(P)-binding protein</fullName>
    </submittedName>
</protein>
<dbReference type="PANTHER" id="PTHR43157">
    <property type="entry name" value="PHOSPHATIDYLINOSITOL-GLYCAN BIOSYNTHESIS CLASS F PROTEIN-RELATED"/>
    <property type="match status" value="1"/>
</dbReference>
<dbReference type="GO" id="GO:0016491">
    <property type="term" value="F:oxidoreductase activity"/>
    <property type="evidence" value="ECO:0007669"/>
    <property type="project" value="UniProtKB-KW"/>
</dbReference>
<dbReference type="PRINTS" id="PR00081">
    <property type="entry name" value="GDHRDH"/>
</dbReference>
<dbReference type="Proteomes" id="UP000234323">
    <property type="component" value="Unassembled WGS sequence"/>
</dbReference>
<accession>A0A2I1G4B5</accession>